<sequence length="254" mass="27453">MISSKFDVTGKHCIVTGGAQGLSRGMAEGLLEAGCKVVLIDVQEEKLKQVVKEYQEKGYEAYGVAGNLADREDINRIFEESMAVLDGKLDVLIPAAGIQRRHLPEEFPMEDWDLVVNINLNHVFIMIQKALKIMLAQSTGGKIITIGSMVTWFGGTTVPAYTATKGAVSQLTKSLAVDCAGRGININCICPGYMDTEMCANMTQSRKDECTVRIPAGRWGSPEDLKGPVLFLASSASNYLNGTTIPVDGGYLVK</sequence>
<dbReference type="Pfam" id="PF13561">
    <property type="entry name" value="adh_short_C2"/>
    <property type="match status" value="1"/>
</dbReference>
<evidence type="ECO:0000313" key="3">
    <source>
        <dbReference type="EMBL" id="MDW2796611.1"/>
    </source>
</evidence>
<name>A0ABU4GG62_9CLOT</name>
<accession>A0ABU4GG62</accession>
<organism evidence="3 4">
    <name type="scientific">Clostridium boliviensis</name>
    <dbReference type="NCBI Taxonomy" id="318465"/>
    <lineage>
        <taxon>Bacteria</taxon>
        <taxon>Bacillati</taxon>
        <taxon>Bacillota</taxon>
        <taxon>Clostridia</taxon>
        <taxon>Eubacteriales</taxon>
        <taxon>Clostridiaceae</taxon>
        <taxon>Clostridium</taxon>
    </lineage>
</organism>
<dbReference type="PANTHER" id="PTHR42760">
    <property type="entry name" value="SHORT-CHAIN DEHYDROGENASES/REDUCTASES FAMILY MEMBER"/>
    <property type="match status" value="1"/>
</dbReference>
<proteinExistence type="inferred from homology"/>
<dbReference type="InterPro" id="IPR036291">
    <property type="entry name" value="NAD(P)-bd_dom_sf"/>
</dbReference>
<gene>
    <name evidence="3" type="ORF">RZO55_03345</name>
</gene>
<dbReference type="RefSeq" id="WP_318062874.1">
    <property type="nucleotide sequence ID" value="NZ_JAWONS010000096.1"/>
</dbReference>
<protein>
    <submittedName>
        <fullName evidence="3">SDR family oxidoreductase</fullName>
    </submittedName>
</protein>
<dbReference type="PANTHER" id="PTHR42760:SF5">
    <property type="entry name" value="2-DEHYDRO-3-DEOXY-D-GLUCONATE 5-DEHYDROGENASE"/>
    <property type="match status" value="1"/>
</dbReference>
<reference evidence="3 4" key="1">
    <citation type="submission" date="2023-10" db="EMBL/GenBank/DDBJ databases">
        <title>A novel Glycoside Hydrolase 43-Like Enzyme from Clostrdium boliviensis is an Endo-xylanase, and a Candidate for Xylooligosaccharides Production from Different Xylan Substrates.</title>
        <authorList>
            <person name="Alvarez M.T."/>
            <person name="Rocabado-Villegas L.R."/>
            <person name="Salas-Veizaga D.M."/>
            <person name="Linares-Pasten J.A."/>
            <person name="Gudmundsdottir E.E."/>
            <person name="Hreggvidsson G.O."/>
            <person name="Adlercreutz P."/>
            <person name="Nordberg Karlsson E."/>
        </authorList>
    </citation>
    <scope>NUCLEOTIDE SEQUENCE [LARGE SCALE GENOMIC DNA]</scope>
    <source>
        <strain evidence="3 4">E-1</strain>
    </source>
</reference>
<dbReference type="PRINTS" id="PR00081">
    <property type="entry name" value="GDHRDH"/>
</dbReference>
<dbReference type="InterPro" id="IPR002347">
    <property type="entry name" value="SDR_fam"/>
</dbReference>
<comment type="caution">
    <text evidence="3">The sequence shown here is derived from an EMBL/GenBank/DDBJ whole genome shotgun (WGS) entry which is preliminary data.</text>
</comment>
<dbReference type="SUPFAM" id="SSF51735">
    <property type="entry name" value="NAD(P)-binding Rossmann-fold domains"/>
    <property type="match status" value="1"/>
</dbReference>
<keyword evidence="4" id="KW-1185">Reference proteome</keyword>
<comment type="similarity">
    <text evidence="1">Belongs to the short-chain dehydrogenases/reductases (SDR) family.</text>
</comment>
<dbReference type="InterPro" id="IPR020904">
    <property type="entry name" value="Sc_DH/Rdtase_CS"/>
</dbReference>
<dbReference type="Gene3D" id="3.40.50.720">
    <property type="entry name" value="NAD(P)-binding Rossmann-like Domain"/>
    <property type="match status" value="1"/>
</dbReference>
<dbReference type="EMBL" id="JAWONS010000096">
    <property type="protein sequence ID" value="MDW2796611.1"/>
    <property type="molecule type" value="Genomic_DNA"/>
</dbReference>
<evidence type="ECO:0000313" key="4">
    <source>
        <dbReference type="Proteomes" id="UP001276854"/>
    </source>
</evidence>
<evidence type="ECO:0000256" key="2">
    <source>
        <dbReference type="ARBA" id="ARBA00023002"/>
    </source>
</evidence>
<evidence type="ECO:0000256" key="1">
    <source>
        <dbReference type="ARBA" id="ARBA00006484"/>
    </source>
</evidence>
<dbReference type="PROSITE" id="PS00061">
    <property type="entry name" value="ADH_SHORT"/>
    <property type="match status" value="1"/>
</dbReference>
<dbReference type="Proteomes" id="UP001276854">
    <property type="component" value="Unassembled WGS sequence"/>
</dbReference>
<keyword evidence="2" id="KW-0560">Oxidoreductase</keyword>
<dbReference type="PRINTS" id="PR00080">
    <property type="entry name" value="SDRFAMILY"/>
</dbReference>